<feature type="region of interest" description="Disordered" evidence="1">
    <location>
        <begin position="1"/>
        <end position="36"/>
    </location>
</feature>
<evidence type="ECO:0000313" key="2">
    <source>
        <dbReference type="EMBL" id="CAH2216586.1"/>
    </source>
</evidence>
<sequence length="100" mass="10229">SALTEIPIETRSSELTIPTPDSAASENEPGPSTSALNVSSATIQLQKAIPTMNDELAAASVSAAPLATLQEAVPNSSVDVGNVNDVLKNLLLSNFDVIAL</sequence>
<accession>A0A8S4QUN6</accession>
<organism evidence="2 3">
    <name type="scientific">Pararge aegeria aegeria</name>
    <dbReference type="NCBI Taxonomy" id="348720"/>
    <lineage>
        <taxon>Eukaryota</taxon>
        <taxon>Metazoa</taxon>
        <taxon>Ecdysozoa</taxon>
        <taxon>Arthropoda</taxon>
        <taxon>Hexapoda</taxon>
        <taxon>Insecta</taxon>
        <taxon>Pterygota</taxon>
        <taxon>Neoptera</taxon>
        <taxon>Endopterygota</taxon>
        <taxon>Lepidoptera</taxon>
        <taxon>Glossata</taxon>
        <taxon>Ditrysia</taxon>
        <taxon>Papilionoidea</taxon>
        <taxon>Nymphalidae</taxon>
        <taxon>Satyrinae</taxon>
        <taxon>Satyrini</taxon>
        <taxon>Parargina</taxon>
        <taxon>Pararge</taxon>
    </lineage>
</organism>
<gene>
    <name evidence="2" type="primary">jg15193</name>
    <name evidence="2" type="ORF">PAEG_LOCUS4576</name>
</gene>
<name>A0A8S4QUN6_9NEOP</name>
<evidence type="ECO:0000313" key="3">
    <source>
        <dbReference type="Proteomes" id="UP000838756"/>
    </source>
</evidence>
<feature type="compositionally biased region" description="Polar residues" evidence="1">
    <location>
        <begin position="22"/>
        <end position="36"/>
    </location>
</feature>
<proteinExistence type="predicted"/>
<comment type="caution">
    <text evidence="2">The sequence shown here is derived from an EMBL/GenBank/DDBJ whole genome shotgun (WGS) entry which is preliminary data.</text>
</comment>
<protein>
    <submittedName>
        <fullName evidence="2">Jg15193 protein</fullName>
    </submittedName>
</protein>
<dbReference type="AlphaFoldDB" id="A0A8S4QUN6"/>
<evidence type="ECO:0000256" key="1">
    <source>
        <dbReference type="SAM" id="MobiDB-lite"/>
    </source>
</evidence>
<dbReference type="OrthoDB" id="8194222at2759"/>
<reference evidence="2" key="1">
    <citation type="submission" date="2022-03" db="EMBL/GenBank/DDBJ databases">
        <authorList>
            <person name="Lindestad O."/>
        </authorList>
    </citation>
    <scope>NUCLEOTIDE SEQUENCE</scope>
</reference>
<feature type="non-terminal residue" evidence="2">
    <location>
        <position position="1"/>
    </location>
</feature>
<keyword evidence="3" id="KW-1185">Reference proteome</keyword>
<dbReference type="Proteomes" id="UP000838756">
    <property type="component" value="Unassembled WGS sequence"/>
</dbReference>
<dbReference type="EMBL" id="CAKXAJ010015961">
    <property type="protein sequence ID" value="CAH2216586.1"/>
    <property type="molecule type" value="Genomic_DNA"/>
</dbReference>